<dbReference type="PIRSF" id="PIRSF000283">
    <property type="entry name" value="COX9"/>
    <property type="match status" value="1"/>
</dbReference>
<evidence type="ECO:0000256" key="7">
    <source>
        <dbReference type="ARBA" id="ARBA00022989"/>
    </source>
</evidence>
<dbReference type="GO" id="GO:0004129">
    <property type="term" value="F:cytochrome-c oxidase activity"/>
    <property type="evidence" value="ECO:0007669"/>
    <property type="project" value="TreeGrafter"/>
</dbReference>
<comment type="subcellular location">
    <subcellularLocation>
        <location evidence="1">Mitochondrion inner membrane</location>
        <topology evidence="1">Single-pass membrane protein</topology>
    </subcellularLocation>
</comment>
<evidence type="ECO:0000256" key="12">
    <source>
        <dbReference type="PIRNR" id="PIRNR000283"/>
    </source>
</evidence>
<keyword evidence="9 12" id="KW-0496">Mitochondrion</keyword>
<evidence type="ECO:0000256" key="3">
    <source>
        <dbReference type="ARBA" id="ARBA00008862"/>
    </source>
</evidence>
<evidence type="ECO:0000313" key="15">
    <source>
        <dbReference type="Proteomes" id="UP000077266"/>
    </source>
</evidence>
<gene>
    <name evidence="14" type="ORF">EXIGLDRAFT_762145</name>
</gene>
<dbReference type="OrthoDB" id="2117972at2759"/>
<evidence type="ECO:0000256" key="2">
    <source>
        <dbReference type="ARBA" id="ARBA00004673"/>
    </source>
</evidence>
<evidence type="ECO:0000256" key="9">
    <source>
        <dbReference type="ARBA" id="ARBA00023128"/>
    </source>
</evidence>
<feature type="transmembrane region" description="Helical" evidence="13">
    <location>
        <begin position="14"/>
        <end position="36"/>
    </location>
</feature>
<evidence type="ECO:0000313" key="14">
    <source>
        <dbReference type="EMBL" id="KZW00049.1"/>
    </source>
</evidence>
<dbReference type="GO" id="GO:0016491">
    <property type="term" value="F:oxidoreductase activity"/>
    <property type="evidence" value="ECO:0007669"/>
    <property type="project" value="UniProtKB-KW"/>
</dbReference>
<dbReference type="CDD" id="cd22888">
    <property type="entry name" value="CcO_VIIa_fungal"/>
    <property type="match status" value="1"/>
</dbReference>
<keyword evidence="6 12" id="KW-0999">Mitochondrion inner membrane</keyword>
<evidence type="ECO:0000256" key="5">
    <source>
        <dbReference type="ARBA" id="ARBA00022692"/>
    </source>
</evidence>
<dbReference type="FunCoup" id="A0A165N0W3">
    <property type="interactions" value="80"/>
</dbReference>
<organism evidence="14 15">
    <name type="scientific">Exidia glandulosa HHB12029</name>
    <dbReference type="NCBI Taxonomy" id="1314781"/>
    <lineage>
        <taxon>Eukaryota</taxon>
        <taxon>Fungi</taxon>
        <taxon>Dikarya</taxon>
        <taxon>Basidiomycota</taxon>
        <taxon>Agaricomycotina</taxon>
        <taxon>Agaricomycetes</taxon>
        <taxon>Auriculariales</taxon>
        <taxon>Exidiaceae</taxon>
        <taxon>Exidia</taxon>
    </lineage>
</organism>
<dbReference type="UniPathway" id="UPA00705"/>
<dbReference type="STRING" id="1314781.A0A165N0W3"/>
<evidence type="ECO:0000256" key="10">
    <source>
        <dbReference type="ARBA" id="ARBA00023136"/>
    </source>
</evidence>
<keyword evidence="8 12" id="KW-0560">Oxidoreductase</keyword>
<dbReference type="AlphaFoldDB" id="A0A165N0W3"/>
<keyword evidence="15" id="KW-1185">Reference proteome</keyword>
<dbReference type="GO" id="GO:0006123">
    <property type="term" value="P:mitochondrial electron transport, cytochrome c to oxygen"/>
    <property type="evidence" value="ECO:0007669"/>
    <property type="project" value="InterPro"/>
</dbReference>
<keyword evidence="7 13" id="KW-1133">Transmembrane helix</keyword>
<evidence type="ECO:0000256" key="11">
    <source>
        <dbReference type="ARBA" id="ARBA00031091"/>
    </source>
</evidence>
<evidence type="ECO:0000256" key="6">
    <source>
        <dbReference type="ARBA" id="ARBA00022792"/>
    </source>
</evidence>
<dbReference type="EMBL" id="KV425904">
    <property type="protein sequence ID" value="KZW00049.1"/>
    <property type="molecule type" value="Genomic_DNA"/>
</dbReference>
<evidence type="ECO:0000256" key="4">
    <source>
        <dbReference type="ARBA" id="ARBA00016081"/>
    </source>
</evidence>
<dbReference type="InParanoid" id="A0A165N0W3"/>
<comment type="pathway">
    <text evidence="2 12">Energy metabolism; oxidative phosphorylation.</text>
</comment>
<dbReference type="PANTHER" id="PTHR28264:SF1">
    <property type="entry name" value="CYTOCHROME C OXIDASE SUBUNIT 6C"/>
    <property type="match status" value="1"/>
</dbReference>
<dbReference type="Proteomes" id="UP000077266">
    <property type="component" value="Unassembled WGS sequence"/>
</dbReference>
<dbReference type="GO" id="GO:0005743">
    <property type="term" value="C:mitochondrial inner membrane"/>
    <property type="evidence" value="ECO:0007669"/>
    <property type="project" value="UniProtKB-SubCell"/>
</dbReference>
<evidence type="ECO:0000256" key="13">
    <source>
        <dbReference type="SAM" id="Phobius"/>
    </source>
</evidence>
<accession>A0A165N0W3</accession>
<keyword evidence="5 13" id="KW-0812">Transmembrane</keyword>
<comment type="similarity">
    <text evidence="3 12">Belongs to the fungal cytochrome c oxidase subunit 7a family.</text>
</comment>
<proteinExistence type="inferred from homology"/>
<keyword evidence="10 12" id="KW-0472">Membrane</keyword>
<sequence length="64" mass="7070">MAIPPITGMLRKRFILDLSVSLGLGIAAANAFWYGIHLPKVRLREAFYLKLEQERAAQAAAEAT</sequence>
<dbReference type="PANTHER" id="PTHR28264">
    <property type="entry name" value="CYTOCHROME C OXIDASE SUBUNIT 7A"/>
    <property type="match status" value="1"/>
</dbReference>
<protein>
    <recommendedName>
        <fullName evidence="4 12">Cytochrome c oxidase subunit 9, mitochondrial</fullName>
    </recommendedName>
    <alternativeName>
        <fullName evidence="11 12">Cytochrome c oxidase polypeptide VIIA</fullName>
    </alternativeName>
</protein>
<evidence type="ECO:0000256" key="8">
    <source>
        <dbReference type="ARBA" id="ARBA00023002"/>
    </source>
</evidence>
<comment type="function">
    <text evidence="12">Component of the cytochrome c oxidase, the last enzyme in the mitochondrial electron transport chain which drives oxidative phosphorylation.</text>
</comment>
<evidence type="ECO:0000256" key="1">
    <source>
        <dbReference type="ARBA" id="ARBA00004434"/>
    </source>
</evidence>
<reference evidence="14 15" key="1">
    <citation type="journal article" date="2016" name="Mol. Biol. Evol.">
        <title>Comparative Genomics of Early-Diverging Mushroom-Forming Fungi Provides Insights into the Origins of Lignocellulose Decay Capabilities.</title>
        <authorList>
            <person name="Nagy L.G."/>
            <person name="Riley R."/>
            <person name="Tritt A."/>
            <person name="Adam C."/>
            <person name="Daum C."/>
            <person name="Floudas D."/>
            <person name="Sun H."/>
            <person name="Yadav J.S."/>
            <person name="Pangilinan J."/>
            <person name="Larsson K.H."/>
            <person name="Matsuura K."/>
            <person name="Barry K."/>
            <person name="Labutti K."/>
            <person name="Kuo R."/>
            <person name="Ohm R.A."/>
            <person name="Bhattacharya S.S."/>
            <person name="Shirouzu T."/>
            <person name="Yoshinaga Y."/>
            <person name="Martin F.M."/>
            <person name="Grigoriev I.V."/>
            <person name="Hibbett D.S."/>
        </authorList>
    </citation>
    <scope>NUCLEOTIDE SEQUENCE [LARGE SCALE GENOMIC DNA]</scope>
    <source>
        <strain evidence="14 15">HHB12029</strain>
    </source>
</reference>
<dbReference type="InterPro" id="IPR014368">
    <property type="entry name" value="Cyt_c_oxidase_su7a_fun"/>
</dbReference>
<name>A0A165N0W3_EXIGL</name>